<dbReference type="InterPro" id="IPR043777">
    <property type="entry name" value="DUF5719"/>
</dbReference>
<sequence length="493" mass="48292">MSDERTGPEEHEQEPVPEQEVAPEQEVDLATDVTATDREAAAIEAAERARAMQPRTVGLWGVRAAGGLATIAVGVLAVLAGSTLPAVSADVRMASVVPEAPAEARVCAGPLLGIGDASGDAGAVSVLASPAVEASADEQADIVVDGVDGGAAVLRGPEVAGAQSLSVATDAAAGTATSECGEPSTSQWLVGGATTTGRATVLTIANAGTAPTSVDVTIHGPEGRIEAVGSTGIAIAGGTVSVIDLAALAPGLAAPVVHVVSSGGPVSAHLQHTVVRTLVPGGVDVVDPVQAATSLAIPGVVVQEATGVQTQEGFADAVPALRVLSGTTTQATITTIADGDEPIDATLDLVGGQVQEIDLSALAPGTYAFRIEADVPIVAGARQVRIDGAAVDLDWVAAASQPIDGSATVAIAAGQSPVLHVLNVGDAATTVVVAGQEVELAPNGLRSLPVQAGVTSIEGSGVVAAVTSSGSDGIAGHGLTPRVAARDGIDVVL</sequence>
<protein>
    <recommendedName>
        <fullName evidence="5">Large extracellular alpha-helical protein</fullName>
    </recommendedName>
</protein>
<dbReference type="Proteomes" id="UP001501599">
    <property type="component" value="Unassembled WGS sequence"/>
</dbReference>
<gene>
    <name evidence="3" type="ORF">GCM10009846_06710</name>
</gene>
<comment type="caution">
    <text evidence="3">The sequence shown here is derived from an EMBL/GenBank/DDBJ whole genome shotgun (WGS) entry which is preliminary data.</text>
</comment>
<evidence type="ECO:0000313" key="3">
    <source>
        <dbReference type="EMBL" id="GAA2171740.1"/>
    </source>
</evidence>
<proteinExistence type="predicted"/>
<keyword evidence="2" id="KW-0472">Membrane</keyword>
<dbReference type="EMBL" id="BAAAQT010000005">
    <property type="protein sequence ID" value="GAA2171740.1"/>
    <property type="molecule type" value="Genomic_DNA"/>
</dbReference>
<feature type="compositionally biased region" description="Acidic residues" evidence="1">
    <location>
        <begin position="15"/>
        <end position="26"/>
    </location>
</feature>
<evidence type="ECO:0008006" key="5">
    <source>
        <dbReference type="Google" id="ProtNLM"/>
    </source>
</evidence>
<feature type="compositionally biased region" description="Basic and acidic residues" evidence="1">
    <location>
        <begin position="1"/>
        <end position="14"/>
    </location>
</feature>
<dbReference type="Pfam" id="PF18986">
    <property type="entry name" value="DUF5719"/>
    <property type="match status" value="1"/>
</dbReference>
<accession>A0ABP5MG68</accession>
<evidence type="ECO:0000256" key="2">
    <source>
        <dbReference type="SAM" id="Phobius"/>
    </source>
</evidence>
<keyword evidence="2" id="KW-0812">Transmembrane</keyword>
<organism evidence="3 4">
    <name type="scientific">Agrococcus versicolor</name>
    <dbReference type="NCBI Taxonomy" id="501482"/>
    <lineage>
        <taxon>Bacteria</taxon>
        <taxon>Bacillati</taxon>
        <taxon>Actinomycetota</taxon>
        <taxon>Actinomycetes</taxon>
        <taxon>Micrococcales</taxon>
        <taxon>Microbacteriaceae</taxon>
        <taxon>Agrococcus</taxon>
    </lineage>
</organism>
<keyword evidence="2" id="KW-1133">Transmembrane helix</keyword>
<name>A0ABP5MG68_9MICO</name>
<feature type="transmembrane region" description="Helical" evidence="2">
    <location>
        <begin position="57"/>
        <end position="80"/>
    </location>
</feature>
<feature type="region of interest" description="Disordered" evidence="1">
    <location>
        <begin position="1"/>
        <end position="26"/>
    </location>
</feature>
<evidence type="ECO:0000313" key="4">
    <source>
        <dbReference type="Proteomes" id="UP001501599"/>
    </source>
</evidence>
<dbReference type="RefSeq" id="WP_344340305.1">
    <property type="nucleotide sequence ID" value="NZ_BAAAQT010000005.1"/>
</dbReference>
<reference evidence="4" key="1">
    <citation type="journal article" date="2019" name="Int. J. Syst. Evol. Microbiol.">
        <title>The Global Catalogue of Microorganisms (GCM) 10K type strain sequencing project: providing services to taxonomists for standard genome sequencing and annotation.</title>
        <authorList>
            <consortium name="The Broad Institute Genomics Platform"/>
            <consortium name="The Broad Institute Genome Sequencing Center for Infectious Disease"/>
            <person name="Wu L."/>
            <person name="Ma J."/>
        </authorList>
    </citation>
    <scope>NUCLEOTIDE SEQUENCE [LARGE SCALE GENOMIC DNA]</scope>
    <source>
        <strain evidence="4">JCM 16026</strain>
    </source>
</reference>
<keyword evidence="4" id="KW-1185">Reference proteome</keyword>
<evidence type="ECO:0000256" key="1">
    <source>
        <dbReference type="SAM" id="MobiDB-lite"/>
    </source>
</evidence>